<dbReference type="EMBL" id="CM051395">
    <property type="protein sequence ID" value="KAJ4724867.1"/>
    <property type="molecule type" value="Genomic_DNA"/>
</dbReference>
<proteinExistence type="predicted"/>
<reference evidence="1 2" key="1">
    <citation type="journal article" date="2023" name="Science">
        <title>Complex scaffold remodeling in plant triterpene biosynthesis.</title>
        <authorList>
            <person name="De La Pena R."/>
            <person name="Hodgson H."/>
            <person name="Liu J.C."/>
            <person name="Stephenson M.J."/>
            <person name="Martin A.C."/>
            <person name="Owen C."/>
            <person name="Harkess A."/>
            <person name="Leebens-Mack J."/>
            <person name="Jimenez L.E."/>
            <person name="Osbourn A."/>
            <person name="Sattely E.S."/>
        </authorList>
    </citation>
    <scope>NUCLEOTIDE SEQUENCE [LARGE SCALE GENOMIC DNA]</scope>
    <source>
        <strain evidence="2">cv. JPN11</strain>
        <tissue evidence="1">Leaf</tissue>
    </source>
</reference>
<comment type="caution">
    <text evidence="1">The sequence shown here is derived from an EMBL/GenBank/DDBJ whole genome shotgun (WGS) entry which is preliminary data.</text>
</comment>
<dbReference type="Proteomes" id="UP001164539">
    <property type="component" value="Chromosome 2"/>
</dbReference>
<accession>A0ACC1YM85</accession>
<name>A0ACC1YM85_MELAZ</name>
<evidence type="ECO:0000313" key="1">
    <source>
        <dbReference type="EMBL" id="KAJ4724867.1"/>
    </source>
</evidence>
<protein>
    <submittedName>
        <fullName evidence="1">Transcription factor DIVARICATA-like</fullName>
    </submittedName>
</protein>
<gene>
    <name evidence="1" type="ORF">OWV82_003806</name>
</gene>
<keyword evidence="2" id="KW-1185">Reference proteome</keyword>
<sequence length="220" mass="24896">MIRNSKCKDVDSSPFSSSWTRDEDKLFERALVVFPEETPDRWEKIASQVPGKSSVDVQKRYEDLVRDLREIESGVVELPSYEDELVSPSRDAESGTSQTMFGTSSRRETERRKGIPWTAEEHRLFLIGLEKYGKGDWRSISRNAVVSRTPTQVASHAQKYFLRLNSIKKDKKRSSIHDITTVDTESLGQSNDQNWVGSSSDPVGSSTHGISYQGFGFPPM</sequence>
<organism evidence="1 2">
    <name type="scientific">Melia azedarach</name>
    <name type="common">Chinaberry tree</name>
    <dbReference type="NCBI Taxonomy" id="155640"/>
    <lineage>
        <taxon>Eukaryota</taxon>
        <taxon>Viridiplantae</taxon>
        <taxon>Streptophyta</taxon>
        <taxon>Embryophyta</taxon>
        <taxon>Tracheophyta</taxon>
        <taxon>Spermatophyta</taxon>
        <taxon>Magnoliopsida</taxon>
        <taxon>eudicotyledons</taxon>
        <taxon>Gunneridae</taxon>
        <taxon>Pentapetalae</taxon>
        <taxon>rosids</taxon>
        <taxon>malvids</taxon>
        <taxon>Sapindales</taxon>
        <taxon>Meliaceae</taxon>
        <taxon>Melia</taxon>
    </lineage>
</organism>
<evidence type="ECO:0000313" key="2">
    <source>
        <dbReference type="Proteomes" id="UP001164539"/>
    </source>
</evidence>